<gene>
    <name evidence="1" type="ORF">RRG08_019571</name>
</gene>
<protein>
    <submittedName>
        <fullName evidence="1">Uncharacterized protein</fullName>
    </submittedName>
</protein>
<proteinExistence type="predicted"/>
<reference evidence="1" key="1">
    <citation type="journal article" date="2023" name="G3 (Bethesda)">
        <title>A reference genome for the long-term kleptoplast-retaining sea slug Elysia crispata morphotype clarki.</title>
        <authorList>
            <person name="Eastman K.E."/>
            <person name="Pendleton A.L."/>
            <person name="Shaikh M.A."/>
            <person name="Suttiyut T."/>
            <person name="Ogas R."/>
            <person name="Tomko P."/>
            <person name="Gavelis G."/>
            <person name="Widhalm J.R."/>
            <person name="Wisecaver J.H."/>
        </authorList>
    </citation>
    <scope>NUCLEOTIDE SEQUENCE</scope>
    <source>
        <strain evidence="1">ECLA1</strain>
    </source>
</reference>
<accession>A0AAE0YQE5</accession>
<comment type="caution">
    <text evidence="1">The sequence shown here is derived from an EMBL/GenBank/DDBJ whole genome shotgun (WGS) entry which is preliminary data.</text>
</comment>
<evidence type="ECO:0000313" key="1">
    <source>
        <dbReference type="EMBL" id="KAK3754587.1"/>
    </source>
</evidence>
<dbReference type="Proteomes" id="UP001283361">
    <property type="component" value="Unassembled WGS sequence"/>
</dbReference>
<dbReference type="AlphaFoldDB" id="A0AAE0YQE5"/>
<name>A0AAE0YQE5_9GAST</name>
<sequence>MSVHSEGLAVVRRSRLGLGYQDYVMYFTSAGMTISPTHGYLHTSQPLSSPIFESGSEAWALAAVSGGTGKTRRHRNTQSKQLGIPSLVYPIHSAARTGHMAVYSVCSDVSGPRATLPNPHVGFTDSTRGEVEQEENCLLLTMRLSS</sequence>
<dbReference type="EMBL" id="JAWDGP010005660">
    <property type="protein sequence ID" value="KAK3754587.1"/>
    <property type="molecule type" value="Genomic_DNA"/>
</dbReference>
<organism evidence="1 2">
    <name type="scientific">Elysia crispata</name>
    <name type="common">lettuce slug</name>
    <dbReference type="NCBI Taxonomy" id="231223"/>
    <lineage>
        <taxon>Eukaryota</taxon>
        <taxon>Metazoa</taxon>
        <taxon>Spiralia</taxon>
        <taxon>Lophotrochozoa</taxon>
        <taxon>Mollusca</taxon>
        <taxon>Gastropoda</taxon>
        <taxon>Heterobranchia</taxon>
        <taxon>Euthyneura</taxon>
        <taxon>Panpulmonata</taxon>
        <taxon>Sacoglossa</taxon>
        <taxon>Placobranchoidea</taxon>
        <taxon>Plakobranchidae</taxon>
        <taxon>Elysia</taxon>
    </lineage>
</organism>
<evidence type="ECO:0000313" key="2">
    <source>
        <dbReference type="Proteomes" id="UP001283361"/>
    </source>
</evidence>
<keyword evidence="2" id="KW-1185">Reference proteome</keyword>